<feature type="compositionally biased region" description="Low complexity" evidence="1">
    <location>
        <begin position="27"/>
        <end position="38"/>
    </location>
</feature>
<evidence type="ECO:0000313" key="3">
    <source>
        <dbReference type="EMBL" id="SKB97894.1"/>
    </source>
</evidence>
<gene>
    <name evidence="3" type="ORF">SAMN05660750_03424</name>
</gene>
<dbReference type="RefSeq" id="WP_079591833.1">
    <property type="nucleotide sequence ID" value="NZ_FUYX01000009.1"/>
</dbReference>
<dbReference type="Proteomes" id="UP000190130">
    <property type="component" value="Unassembled WGS sequence"/>
</dbReference>
<organism evidence="3 4">
    <name type="scientific">Bosea thiooxidans</name>
    <dbReference type="NCBI Taxonomy" id="53254"/>
    <lineage>
        <taxon>Bacteria</taxon>
        <taxon>Pseudomonadati</taxon>
        <taxon>Pseudomonadota</taxon>
        <taxon>Alphaproteobacteria</taxon>
        <taxon>Hyphomicrobiales</taxon>
        <taxon>Boseaceae</taxon>
        <taxon>Bosea</taxon>
    </lineage>
</organism>
<evidence type="ECO:0000259" key="2">
    <source>
        <dbReference type="Pfam" id="PF18932"/>
    </source>
</evidence>
<dbReference type="Pfam" id="PF18932">
    <property type="entry name" value="DUF5681"/>
    <property type="match status" value="1"/>
</dbReference>
<dbReference type="EMBL" id="FUYX01000009">
    <property type="protein sequence ID" value="SKB97894.1"/>
    <property type="molecule type" value="Genomic_DNA"/>
</dbReference>
<accession>A0A1T5FP12</accession>
<feature type="domain" description="DUF5681" evidence="2">
    <location>
        <begin position="57"/>
        <end position="131"/>
    </location>
</feature>
<dbReference type="OrthoDB" id="2086138at2"/>
<feature type="region of interest" description="Disordered" evidence="1">
    <location>
        <begin position="1"/>
        <end position="79"/>
    </location>
</feature>
<evidence type="ECO:0000256" key="1">
    <source>
        <dbReference type="SAM" id="MobiDB-lite"/>
    </source>
</evidence>
<protein>
    <recommendedName>
        <fullName evidence="2">DUF5681 domain-containing protein</fullName>
    </recommendedName>
</protein>
<name>A0A1T5FP12_9HYPH</name>
<dbReference type="AlphaFoldDB" id="A0A1T5FP12"/>
<dbReference type="InterPro" id="IPR043736">
    <property type="entry name" value="DUF5681"/>
</dbReference>
<evidence type="ECO:0000313" key="4">
    <source>
        <dbReference type="Proteomes" id="UP000190130"/>
    </source>
</evidence>
<sequence>MPRQLSSVDRSALAPDQPLEGNPPAGPECASPAAASSADGDDAPAYEVGYGRPPLASRFRAGQSGNPKGRPKSAKNLSTLTREKLLAKVVVREGGRERRMSKGEIGVTKLVNRFAESGDAKLYTALVRLLEGDNVGSQAAALPGASPSPEEHASDAEALQWFLEQHIPGRGEEP</sequence>
<proteinExistence type="predicted"/>
<reference evidence="3 4" key="1">
    <citation type="submission" date="2017-02" db="EMBL/GenBank/DDBJ databases">
        <authorList>
            <person name="Peterson S.W."/>
        </authorList>
    </citation>
    <scope>NUCLEOTIDE SEQUENCE [LARGE SCALE GENOMIC DNA]</scope>
    <source>
        <strain evidence="3 4">DSM 9653</strain>
    </source>
</reference>